<gene>
    <name evidence="1" type="ORF">HOO65_040387</name>
</gene>
<accession>A0ABR4MIH9</accession>
<dbReference type="EMBL" id="JABSNW010000004">
    <property type="protein sequence ID" value="KAL2888050.1"/>
    <property type="molecule type" value="Genomic_DNA"/>
</dbReference>
<dbReference type="RefSeq" id="XP_070859230.1">
    <property type="nucleotide sequence ID" value="XM_071000651.1"/>
</dbReference>
<dbReference type="SUPFAM" id="SSF53098">
    <property type="entry name" value="Ribonuclease H-like"/>
    <property type="match status" value="1"/>
</dbReference>
<evidence type="ECO:0000313" key="2">
    <source>
        <dbReference type="Proteomes" id="UP001610728"/>
    </source>
</evidence>
<name>A0ABR4MIH9_9PEZI</name>
<evidence type="ECO:0000313" key="1">
    <source>
        <dbReference type="EMBL" id="KAL2888050.1"/>
    </source>
</evidence>
<keyword evidence="2" id="KW-1185">Reference proteome</keyword>
<protein>
    <submittedName>
        <fullName evidence="1">Double-stranded RNA/RNA-DNA hybrid binding protein</fullName>
    </submittedName>
</protein>
<dbReference type="Proteomes" id="UP001610728">
    <property type="component" value="Unassembled WGS sequence"/>
</dbReference>
<comment type="caution">
    <text evidence="1">The sequence shown here is derived from an EMBL/GenBank/DDBJ whole genome shotgun (WGS) entry which is preliminary data.</text>
</comment>
<dbReference type="Gene3D" id="3.30.420.10">
    <property type="entry name" value="Ribonuclease H-like superfamily/Ribonuclease H"/>
    <property type="match status" value="1"/>
</dbReference>
<dbReference type="InterPro" id="IPR036397">
    <property type="entry name" value="RNaseH_sf"/>
</dbReference>
<organism evidence="1 2">
    <name type="scientific">Ceratocystis lukuohia</name>
    <dbReference type="NCBI Taxonomy" id="2019550"/>
    <lineage>
        <taxon>Eukaryota</taxon>
        <taxon>Fungi</taxon>
        <taxon>Dikarya</taxon>
        <taxon>Ascomycota</taxon>
        <taxon>Pezizomycotina</taxon>
        <taxon>Sordariomycetes</taxon>
        <taxon>Hypocreomycetidae</taxon>
        <taxon>Microascales</taxon>
        <taxon>Ceratocystidaceae</taxon>
        <taxon>Ceratocystis</taxon>
    </lineage>
</organism>
<dbReference type="InterPro" id="IPR012337">
    <property type="entry name" value="RNaseH-like_sf"/>
</dbReference>
<reference evidence="1 2" key="1">
    <citation type="submission" date="2020-05" db="EMBL/GenBank/DDBJ databases">
        <title>Ceratocystis lukuohia genome.</title>
        <authorList>
            <person name="Harrington T.C."/>
            <person name="Kim K."/>
            <person name="Mayers C.G."/>
        </authorList>
    </citation>
    <scope>NUCLEOTIDE SEQUENCE [LARGE SCALE GENOMIC DNA]</scope>
    <source>
        <strain evidence="1 2">C4212</strain>
    </source>
</reference>
<proteinExistence type="predicted"/>
<sequence>MQCRPPLYRTTIDGSIDKTKALLQYPIIDLTKTRPEQEGPAESLAEKLSQEEATKARLDLLGKESQDTIWPYSDGSRNSDGSTRAGCVIYYQGKVLAQIKGSCGRHGKVVDSEAIAALKAVIAATEVAPSQAEGLNLCVDNLGVVKRISRRMQKPGTSQRTFWSQRRQLH</sequence>
<dbReference type="GeneID" id="98118163"/>